<accession>A0A8H6MV23</accession>
<dbReference type="AlphaFoldDB" id="A0A8H6MV23"/>
<evidence type="ECO:0000256" key="1">
    <source>
        <dbReference type="SAM" id="MobiDB-lite"/>
    </source>
</evidence>
<sequence>MSHRRVSAGGRVVADSTARQNWGRRIDLVVAIAGPGTPPQSKAKQSTLMPPLTTDAGTIEGYAPAMGDSLVDTGAAKPPGVLPT</sequence>
<feature type="compositionally biased region" description="Polar residues" evidence="1">
    <location>
        <begin position="39"/>
        <end position="48"/>
    </location>
</feature>
<keyword evidence="3" id="KW-1185">Reference proteome</keyword>
<proteinExistence type="predicted"/>
<comment type="caution">
    <text evidence="2">The sequence shown here is derived from an EMBL/GenBank/DDBJ whole genome shotgun (WGS) entry which is preliminary data.</text>
</comment>
<reference evidence="2 3" key="1">
    <citation type="journal article" date="2020" name="Phytopathology">
        <title>Genome Sequence Resources of Colletotrichum truncatum, C. plurivorum, C. musicola, and C. sojae: Four Species Pathogenic to Soybean (Glycine max).</title>
        <authorList>
            <person name="Rogerio F."/>
            <person name="Boufleur T.R."/>
            <person name="Ciampi-Guillardi M."/>
            <person name="Sukno S.A."/>
            <person name="Thon M.R."/>
            <person name="Massola Junior N.S."/>
            <person name="Baroncelli R."/>
        </authorList>
    </citation>
    <scope>NUCLEOTIDE SEQUENCE [LARGE SCALE GENOMIC DNA]</scope>
    <source>
        <strain evidence="2 3">LFN0009</strain>
    </source>
</reference>
<dbReference type="Proteomes" id="UP000652219">
    <property type="component" value="Unassembled WGS sequence"/>
</dbReference>
<evidence type="ECO:0000313" key="2">
    <source>
        <dbReference type="EMBL" id="KAF6809251.1"/>
    </source>
</evidence>
<gene>
    <name evidence="2" type="ORF">CSOJ01_07034</name>
</gene>
<name>A0A8H6MV23_9PEZI</name>
<organism evidence="2 3">
    <name type="scientific">Colletotrichum sojae</name>
    <dbReference type="NCBI Taxonomy" id="2175907"/>
    <lineage>
        <taxon>Eukaryota</taxon>
        <taxon>Fungi</taxon>
        <taxon>Dikarya</taxon>
        <taxon>Ascomycota</taxon>
        <taxon>Pezizomycotina</taxon>
        <taxon>Sordariomycetes</taxon>
        <taxon>Hypocreomycetidae</taxon>
        <taxon>Glomerellales</taxon>
        <taxon>Glomerellaceae</taxon>
        <taxon>Colletotrichum</taxon>
        <taxon>Colletotrichum orchidearum species complex</taxon>
    </lineage>
</organism>
<evidence type="ECO:0000313" key="3">
    <source>
        <dbReference type="Proteomes" id="UP000652219"/>
    </source>
</evidence>
<dbReference type="EMBL" id="WIGN01000104">
    <property type="protein sequence ID" value="KAF6809251.1"/>
    <property type="molecule type" value="Genomic_DNA"/>
</dbReference>
<protein>
    <submittedName>
        <fullName evidence="2">Uncharacterized protein</fullName>
    </submittedName>
</protein>
<feature type="region of interest" description="Disordered" evidence="1">
    <location>
        <begin position="33"/>
        <end position="65"/>
    </location>
</feature>